<keyword evidence="1" id="KW-0175">Coiled coil</keyword>
<keyword evidence="3" id="KW-1185">Reference proteome</keyword>
<protein>
    <recommendedName>
        <fullName evidence="4">ICEF Integrative Conjugal Element-II</fullName>
    </recommendedName>
</protein>
<organism evidence="2 3">
    <name type="scientific">Mycoplasmopsis citelli</name>
    <dbReference type="NCBI Taxonomy" id="171281"/>
    <lineage>
        <taxon>Bacteria</taxon>
        <taxon>Bacillati</taxon>
        <taxon>Mycoplasmatota</taxon>
        <taxon>Mycoplasmoidales</taxon>
        <taxon>Metamycoplasmataceae</taxon>
        <taxon>Mycoplasmopsis</taxon>
    </lineage>
</organism>
<dbReference type="AlphaFoldDB" id="A0A449B0Z5"/>
<evidence type="ECO:0000313" key="2">
    <source>
        <dbReference type="EMBL" id="VEU74277.1"/>
    </source>
</evidence>
<evidence type="ECO:0000313" key="3">
    <source>
        <dbReference type="Proteomes" id="UP000290985"/>
    </source>
</evidence>
<name>A0A449B0Z5_9BACT</name>
<feature type="coiled-coil region" evidence="1">
    <location>
        <begin position="4"/>
        <end position="31"/>
    </location>
</feature>
<reference evidence="2 3" key="1">
    <citation type="submission" date="2019-01" db="EMBL/GenBank/DDBJ databases">
        <authorList>
            <consortium name="Pathogen Informatics"/>
        </authorList>
    </citation>
    <scope>NUCLEOTIDE SEQUENCE [LARGE SCALE GENOMIC DNA]</scope>
    <source>
        <strain evidence="2 3">NCTC10181</strain>
    </source>
</reference>
<dbReference type="RefSeq" id="WP_129725121.1">
    <property type="nucleotide sequence ID" value="NZ_LR215036.1"/>
</dbReference>
<dbReference type="Proteomes" id="UP000290985">
    <property type="component" value="Chromosome"/>
</dbReference>
<dbReference type="OrthoDB" id="403647at2"/>
<dbReference type="EMBL" id="LR215036">
    <property type="protein sequence ID" value="VEU74277.1"/>
    <property type="molecule type" value="Genomic_DNA"/>
</dbReference>
<sequence>MSNVQQAKNTLKKVQQQIQKLKETKNKQKFNRYRFSGRISDQNDALKFEKWREKLYSNNISLNSELTNAIIKYIDDQEFDDTIDVVKERLHDYLRKAVYAGTKSVHNKLNRQFKYLNARLDIIDQKLNALMNILLNKVDIKTVNAENIQSNLYNEFFTFIKTKKMIDTIIIEAEKLDKSEEEQLSSYLNKNYSIMLDKHENNLDLKGMHKNEKNK</sequence>
<gene>
    <name evidence="2" type="ORF">NCTC10181_00112</name>
</gene>
<evidence type="ECO:0000256" key="1">
    <source>
        <dbReference type="SAM" id="Coils"/>
    </source>
</evidence>
<accession>A0A449B0Z5</accession>
<dbReference type="NCBIfam" id="NF045893">
    <property type="entry name" value="ICE_Mbov_0398"/>
    <property type="match status" value="1"/>
</dbReference>
<evidence type="ECO:0008006" key="4">
    <source>
        <dbReference type="Google" id="ProtNLM"/>
    </source>
</evidence>
<proteinExistence type="predicted"/>
<dbReference type="KEGG" id="mcit:NCTC10181_00112"/>